<name>A0ABW3QQN3_9PSEU</name>
<dbReference type="PANTHER" id="PTHR43490">
    <property type="entry name" value="(+)-NEOMENTHOL DEHYDROGENASE"/>
    <property type="match status" value="1"/>
</dbReference>
<dbReference type="PRINTS" id="PR00081">
    <property type="entry name" value="GDHRDH"/>
</dbReference>
<comment type="similarity">
    <text evidence="1 4">Belongs to the short-chain dehydrogenases/reductases (SDR) family.</text>
</comment>
<dbReference type="RefSeq" id="WP_380722017.1">
    <property type="nucleotide sequence ID" value="NZ_JBHTLK010000028.1"/>
</dbReference>
<protein>
    <submittedName>
        <fullName evidence="5">SDR family NAD(P)-dependent oxidoreductase</fullName>
    </submittedName>
</protein>
<evidence type="ECO:0000256" key="1">
    <source>
        <dbReference type="ARBA" id="ARBA00006484"/>
    </source>
</evidence>
<dbReference type="EMBL" id="JBHTLK010000028">
    <property type="protein sequence ID" value="MFD1147153.1"/>
    <property type="molecule type" value="Genomic_DNA"/>
</dbReference>
<evidence type="ECO:0000313" key="5">
    <source>
        <dbReference type="EMBL" id="MFD1147153.1"/>
    </source>
</evidence>
<keyword evidence="6" id="KW-1185">Reference proteome</keyword>
<dbReference type="PANTHER" id="PTHR43490:SF99">
    <property type="entry name" value="SHORT-CHAIN DEHYDROGENASE_REDUCTASE"/>
    <property type="match status" value="1"/>
</dbReference>
<keyword evidence="3" id="KW-0560">Oxidoreductase</keyword>
<dbReference type="Gene3D" id="3.40.50.720">
    <property type="entry name" value="NAD(P)-binding Rossmann-like Domain"/>
    <property type="match status" value="1"/>
</dbReference>
<dbReference type="SUPFAM" id="SSF51735">
    <property type="entry name" value="NAD(P)-binding Rossmann-fold domains"/>
    <property type="match status" value="1"/>
</dbReference>
<reference evidence="6" key="1">
    <citation type="journal article" date="2019" name="Int. J. Syst. Evol. Microbiol.">
        <title>The Global Catalogue of Microorganisms (GCM) 10K type strain sequencing project: providing services to taxonomists for standard genome sequencing and annotation.</title>
        <authorList>
            <consortium name="The Broad Institute Genomics Platform"/>
            <consortium name="The Broad Institute Genome Sequencing Center for Infectious Disease"/>
            <person name="Wu L."/>
            <person name="Ma J."/>
        </authorList>
    </citation>
    <scope>NUCLEOTIDE SEQUENCE [LARGE SCALE GENOMIC DNA]</scope>
    <source>
        <strain evidence="6">CCUG 60214</strain>
    </source>
</reference>
<accession>A0ABW3QQN3</accession>
<keyword evidence="2" id="KW-0521">NADP</keyword>
<organism evidence="5 6">
    <name type="scientific">Saccharothrix hoggarensis</name>
    <dbReference type="NCBI Taxonomy" id="913853"/>
    <lineage>
        <taxon>Bacteria</taxon>
        <taxon>Bacillati</taxon>
        <taxon>Actinomycetota</taxon>
        <taxon>Actinomycetes</taxon>
        <taxon>Pseudonocardiales</taxon>
        <taxon>Pseudonocardiaceae</taxon>
        <taxon>Saccharothrix</taxon>
    </lineage>
</organism>
<evidence type="ECO:0000256" key="3">
    <source>
        <dbReference type="ARBA" id="ARBA00023002"/>
    </source>
</evidence>
<evidence type="ECO:0000256" key="4">
    <source>
        <dbReference type="RuleBase" id="RU000363"/>
    </source>
</evidence>
<proteinExistence type="inferred from homology"/>
<dbReference type="InterPro" id="IPR036291">
    <property type="entry name" value="NAD(P)-bd_dom_sf"/>
</dbReference>
<evidence type="ECO:0000313" key="6">
    <source>
        <dbReference type="Proteomes" id="UP001597168"/>
    </source>
</evidence>
<dbReference type="InterPro" id="IPR020904">
    <property type="entry name" value="Sc_DH/Rdtase_CS"/>
</dbReference>
<comment type="caution">
    <text evidence="5">The sequence shown here is derived from an EMBL/GenBank/DDBJ whole genome shotgun (WGS) entry which is preliminary data.</text>
</comment>
<dbReference type="PRINTS" id="PR00080">
    <property type="entry name" value="SDRFAMILY"/>
</dbReference>
<dbReference type="PROSITE" id="PS00061">
    <property type="entry name" value="ADH_SHORT"/>
    <property type="match status" value="1"/>
</dbReference>
<dbReference type="Proteomes" id="UP001597168">
    <property type="component" value="Unassembled WGS sequence"/>
</dbReference>
<evidence type="ECO:0000256" key="2">
    <source>
        <dbReference type="ARBA" id="ARBA00022857"/>
    </source>
</evidence>
<sequence>MGTLAVGGGMVVDAPVAVVTGGNRGIGREVCRQLAERGHVVVLTARDAAKAAAEADRLGVDHHPLDVTDDASVEALAEYLAQEYGRVDALVNNAAIHYDSWQRASSADLRVVREAMETNFYGPWRTVLALLPLLRAARHARVVNVSSEAASLASMSGGTPAYGTSKAALNALTLTLAAELPGMRVNAVCPGWVATDMGGVGGRPVRHGAAGVVWAATLPADGPTGGFFRDGKRIPW</sequence>
<gene>
    <name evidence="5" type="ORF">ACFQ3T_08450</name>
</gene>
<dbReference type="InterPro" id="IPR002347">
    <property type="entry name" value="SDR_fam"/>
</dbReference>
<dbReference type="Pfam" id="PF00106">
    <property type="entry name" value="adh_short"/>
    <property type="match status" value="1"/>
</dbReference>